<accession>J9H6M0</accession>
<evidence type="ECO:0000313" key="1">
    <source>
        <dbReference type="EMBL" id="EJX09760.1"/>
    </source>
</evidence>
<evidence type="ECO:0008006" key="2">
    <source>
        <dbReference type="Google" id="ProtNLM"/>
    </source>
</evidence>
<dbReference type="AlphaFoldDB" id="J9H6M0"/>
<dbReference type="InterPro" id="IPR058240">
    <property type="entry name" value="rSAM_sf"/>
</dbReference>
<protein>
    <recommendedName>
        <fullName evidence="2">Radical SAM domain protein</fullName>
    </recommendedName>
</protein>
<dbReference type="Gene3D" id="3.20.20.70">
    <property type="entry name" value="Aldolase class I"/>
    <property type="match status" value="1"/>
</dbReference>
<name>J9H6M0_9ZZZZ</name>
<gene>
    <name evidence="1" type="ORF">EVA_02128</name>
</gene>
<dbReference type="EMBL" id="AMCI01000328">
    <property type="protein sequence ID" value="EJX09760.1"/>
    <property type="molecule type" value="Genomic_DNA"/>
</dbReference>
<comment type="caution">
    <text evidence="1">The sequence shown here is derived from an EMBL/GenBank/DDBJ whole genome shotgun (WGS) entry which is preliminary data.</text>
</comment>
<dbReference type="InterPro" id="IPR023885">
    <property type="entry name" value="4Fe4S-binding_SPASM_dom"/>
</dbReference>
<organism evidence="1">
    <name type="scientific">gut metagenome</name>
    <dbReference type="NCBI Taxonomy" id="749906"/>
    <lineage>
        <taxon>unclassified sequences</taxon>
        <taxon>metagenomes</taxon>
        <taxon>organismal metagenomes</taxon>
    </lineage>
</organism>
<dbReference type="SUPFAM" id="SSF102114">
    <property type="entry name" value="Radical SAM enzymes"/>
    <property type="match status" value="1"/>
</dbReference>
<dbReference type="NCBIfam" id="TIGR04085">
    <property type="entry name" value="rSAM_more_4Fe4S"/>
    <property type="match status" value="1"/>
</dbReference>
<proteinExistence type="predicted"/>
<dbReference type="InterPro" id="IPR013785">
    <property type="entry name" value="Aldolase_TIM"/>
</dbReference>
<reference evidence="1" key="1">
    <citation type="journal article" date="2012" name="PLoS ONE">
        <title>Gene sets for utilization of primary and secondary nutrition supplies in the distal gut of endangered iberian lynx.</title>
        <authorList>
            <person name="Alcaide M."/>
            <person name="Messina E."/>
            <person name="Richter M."/>
            <person name="Bargiela R."/>
            <person name="Peplies J."/>
            <person name="Huws S.A."/>
            <person name="Newbold C.J."/>
            <person name="Golyshin P.N."/>
            <person name="Simon M.A."/>
            <person name="Lopez G."/>
            <person name="Yakimov M.M."/>
            <person name="Ferrer M."/>
        </authorList>
    </citation>
    <scope>NUCLEOTIDE SEQUENCE</scope>
</reference>
<sequence>EIVGNKDFKIGRYSEDYIEWDNERLREWRNYDITSSPICKKCKYALYCGGGCVAHARFGKREHCAYFRQMFNISVNRAFESLIK</sequence>
<feature type="non-terminal residue" evidence="1">
    <location>
        <position position="1"/>
    </location>
</feature>